<proteinExistence type="predicted"/>
<reference evidence="1 2" key="1">
    <citation type="journal article" date="2016" name="Nat. Commun.">
        <title>Thousands of microbial genomes shed light on interconnected biogeochemical processes in an aquifer system.</title>
        <authorList>
            <person name="Anantharaman K."/>
            <person name="Brown C.T."/>
            <person name="Hug L.A."/>
            <person name="Sharon I."/>
            <person name="Castelle C.J."/>
            <person name="Probst A.J."/>
            <person name="Thomas B.C."/>
            <person name="Singh A."/>
            <person name="Wilkins M.J."/>
            <person name="Karaoz U."/>
            <person name="Brodie E.L."/>
            <person name="Williams K.H."/>
            <person name="Hubbard S.S."/>
            <person name="Banfield J.F."/>
        </authorList>
    </citation>
    <scope>NUCLEOTIDE SEQUENCE [LARGE SCALE GENOMIC DNA]</scope>
</reference>
<dbReference type="STRING" id="1797457.A2160_01905"/>
<evidence type="ECO:0000313" key="2">
    <source>
        <dbReference type="Proteomes" id="UP000177006"/>
    </source>
</evidence>
<accession>A0A1F5E866</accession>
<dbReference type="AlphaFoldDB" id="A0A1F5E866"/>
<organism evidence="1 2">
    <name type="scientific">Candidatus Beckwithbacteria bacterium RBG_13_42_9</name>
    <dbReference type="NCBI Taxonomy" id="1797457"/>
    <lineage>
        <taxon>Bacteria</taxon>
        <taxon>Candidatus Beckwithiibacteriota</taxon>
    </lineage>
</organism>
<dbReference type="EMBL" id="MEZK01000007">
    <property type="protein sequence ID" value="OGD63599.1"/>
    <property type="molecule type" value="Genomic_DNA"/>
</dbReference>
<dbReference type="Proteomes" id="UP000177006">
    <property type="component" value="Unassembled WGS sequence"/>
</dbReference>
<comment type="caution">
    <text evidence="1">The sequence shown here is derived from an EMBL/GenBank/DDBJ whole genome shotgun (WGS) entry which is preliminary data.</text>
</comment>
<name>A0A1F5E866_9BACT</name>
<sequence>MEIDKILITIEKGAPAHPIRNPICCGITIATSADFIYQAVMQNPVVGLGVFTAGALLHASMLWDAYKHGEEVG</sequence>
<protein>
    <submittedName>
        <fullName evidence="1">Uncharacterized protein</fullName>
    </submittedName>
</protein>
<gene>
    <name evidence="1" type="ORF">A2160_01905</name>
</gene>
<evidence type="ECO:0000313" key="1">
    <source>
        <dbReference type="EMBL" id="OGD63599.1"/>
    </source>
</evidence>